<dbReference type="OrthoDB" id="3020812at2759"/>
<proteinExistence type="predicted"/>
<name>A0A0D0A517_9AGAM</name>
<dbReference type="Proteomes" id="UP000054485">
    <property type="component" value="Unassembled WGS sequence"/>
</dbReference>
<dbReference type="HOGENOM" id="CLU_641201_0_0_1"/>
<sequence length="428" mass="47535">MLDTLDDVMDGHIRSYMNQSVRVEEIFSARLLKQDAAAQELLRCFHGLSQSGSCFLSHSAIDATSTPPVLPSIVPPSDDAQIWHNMSGSRIKPISCLCSFLAGKRLTMVGGEHIYRFHNLLLDHQKKTEGKRFQCLGKEFCTHHHLCLRTTRNNPVLKEELLRYISSPSVEELVQTGSSLANYVLSDTLLALPSPEVPEYSVPYIHAFSGVRSRETYWLGSARKADILIMGRGPFSAPPSTYTGNWSLLSDFPLYTGSYHTKIPSTASIPNPLQIVDAAVHATLSVFLPEILHTLDALRANSCFNKKKKVIWLANQPRFPGNSHGQTNVFVRTYSSEGRFSPSDPKAVLLRCLAIISTGEHLEDPWTFYYNIQGMSFSRLKLVSLSAVQTHEMIPRGKRVYSLLAKPSPSSSSAPLRSSPIAFRDAAC</sequence>
<organism evidence="1 2">
    <name type="scientific">Suillus luteus UH-Slu-Lm8-n1</name>
    <dbReference type="NCBI Taxonomy" id="930992"/>
    <lineage>
        <taxon>Eukaryota</taxon>
        <taxon>Fungi</taxon>
        <taxon>Dikarya</taxon>
        <taxon>Basidiomycota</taxon>
        <taxon>Agaricomycotina</taxon>
        <taxon>Agaricomycetes</taxon>
        <taxon>Agaricomycetidae</taxon>
        <taxon>Boletales</taxon>
        <taxon>Suillineae</taxon>
        <taxon>Suillaceae</taxon>
        <taxon>Suillus</taxon>
    </lineage>
</organism>
<gene>
    <name evidence="1" type="ORF">CY34DRAFT_16188</name>
</gene>
<protein>
    <submittedName>
        <fullName evidence="1">Uncharacterized protein</fullName>
    </submittedName>
</protein>
<evidence type="ECO:0000313" key="2">
    <source>
        <dbReference type="Proteomes" id="UP000054485"/>
    </source>
</evidence>
<keyword evidence="2" id="KW-1185">Reference proteome</keyword>
<reference evidence="2" key="2">
    <citation type="submission" date="2015-01" db="EMBL/GenBank/DDBJ databases">
        <title>Evolutionary Origins and Diversification of the Mycorrhizal Mutualists.</title>
        <authorList>
            <consortium name="DOE Joint Genome Institute"/>
            <consortium name="Mycorrhizal Genomics Consortium"/>
            <person name="Kohler A."/>
            <person name="Kuo A."/>
            <person name="Nagy L.G."/>
            <person name="Floudas D."/>
            <person name="Copeland A."/>
            <person name="Barry K.W."/>
            <person name="Cichocki N."/>
            <person name="Veneault-Fourrey C."/>
            <person name="LaButti K."/>
            <person name="Lindquist E.A."/>
            <person name="Lipzen A."/>
            <person name="Lundell T."/>
            <person name="Morin E."/>
            <person name="Murat C."/>
            <person name="Riley R."/>
            <person name="Ohm R."/>
            <person name="Sun H."/>
            <person name="Tunlid A."/>
            <person name="Henrissat B."/>
            <person name="Grigoriev I.V."/>
            <person name="Hibbett D.S."/>
            <person name="Martin F."/>
        </authorList>
    </citation>
    <scope>NUCLEOTIDE SEQUENCE [LARGE SCALE GENOMIC DNA]</scope>
    <source>
        <strain evidence="2">UH-Slu-Lm8-n1</strain>
    </source>
</reference>
<dbReference type="EMBL" id="KN835504">
    <property type="protein sequence ID" value="KIK36721.1"/>
    <property type="molecule type" value="Genomic_DNA"/>
</dbReference>
<accession>A0A0D0A517</accession>
<reference evidence="1 2" key="1">
    <citation type="submission" date="2014-04" db="EMBL/GenBank/DDBJ databases">
        <authorList>
            <consortium name="DOE Joint Genome Institute"/>
            <person name="Kuo A."/>
            <person name="Ruytinx J."/>
            <person name="Rineau F."/>
            <person name="Colpaert J."/>
            <person name="Kohler A."/>
            <person name="Nagy L.G."/>
            <person name="Floudas D."/>
            <person name="Copeland A."/>
            <person name="Barry K.W."/>
            <person name="Cichocki N."/>
            <person name="Veneault-Fourrey C."/>
            <person name="LaButti K."/>
            <person name="Lindquist E.A."/>
            <person name="Lipzen A."/>
            <person name="Lundell T."/>
            <person name="Morin E."/>
            <person name="Murat C."/>
            <person name="Sun H."/>
            <person name="Tunlid A."/>
            <person name="Henrissat B."/>
            <person name="Grigoriev I.V."/>
            <person name="Hibbett D.S."/>
            <person name="Martin F."/>
            <person name="Nordberg H.P."/>
            <person name="Cantor M.N."/>
            <person name="Hua S.X."/>
        </authorList>
    </citation>
    <scope>NUCLEOTIDE SEQUENCE [LARGE SCALE GENOMIC DNA]</scope>
    <source>
        <strain evidence="1 2">UH-Slu-Lm8-n1</strain>
    </source>
</reference>
<evidence type="ECO:0000313" key="1">
    <source>
        <dbReference type="EMBL" id="KIK36721.1"/>
    </source>
</evidence>
<dbReference type="STRING" id="930992.A0A0D0A517"/>
<dbReference type="AlphaFoldDB" id="A0A0D0A517"/>
<dbReference type="InParanoid" id="A0A0D0A517"/>